<dbReference type="PROSITE" id="PS50003">
    <property type="entry name" value="PH_DOMAIN"/>
    <property type="match status" value="1"/>
</dbReference>
<dbReference type="Gene3D" id="1.10.150.50">
    <property type="entry name" value="Transcription Factor, Ets-1"/>
    <property type="match status" value="1"/>
</dbReference>
<feature type="region of interest" description="Disordered" evidence="1">
    <location>
        <begin position="682"/>
        <end position="737"/>
    </location>
</feature>
<dbReference type="SMART" id="SM00233">
    <property type="entry name" value="PH"/>
    <property type="match status" value="1"/>
</dbReference>
<feature type="compositionally biased region" description="Low complexity" evidence="1">
    <location>
        <begin position="698"/>
        <end position="732"/>
    </location>
</feature>
<organism evidence="4 5">
    <name type="scientific">Phyllachora maydis</name>
    <dbReference type="NCBI Taxonomy" id="1825666"/>
    <lineage>
        <taxon>Eukaryota</taxon>
        <taxon>Fungi</taxon>
        <taxon>Dikarya</taxon>
        <taxon>Ascomycota</taxon>
        <taxon>Pezizomycotina</taxon>
        <taxon>Sordariomycetes</taxon>
        <taxon>Sordariomycetidae</taxon>
        <taxon>Phyllachorales</taxon>
        <taxon>Phyllachoraceae</taxon>
        <taxon>Phyllachora</taxon>
    </lineage>
</organism>
<feature type="region of interest" description="Disordered" evidence="1">
    <location>
        <begin position="617"/>
        <end position="649"/>
    </location>
</feature>
<feature type="compositionally biased region" description="Low complexity" evidence="1">
    <location>
        <begin position="538"/>
        <end position="552"/>
    </location>
</feature>
<dbReference type="PROSITE" id="PS50105">
    <property type="entry name" value="SAM_DOMAIN"/>
    <property type="match status" value="1"/>
</dbReference>
<feature type="region of interest" description="Disordered" evidence="1">
    <location>
        <begin position="1"/>
        <end position="40"/>
    </location>
</feature>
<dbReference type="InterPro" id="IPR001660">
    <property type="entry name" value="SAM"/>
</dbReference>
<dbReference type="SUPFAM" id="SSF47769">
    <property type="entry name" value="SAM/Pointed domain"/>
    <property type="match status" value="1"/>
</dbReference>
<feature type="region of interest" description="Disordered" evidence="1">
    <location>
        <begin position="871"/>
        <end position="908"/>
    </location>
</feature>
<dbReference type="SMART" id="SM00454">
    <property type="entry name" value="SAM"/>
    <property type="match status" value="1"/>
</dbReference>
<evidence type="ECO:0000259" key="2">
    <source>
        <dbReference type="PROSITE" id="PS50003"/>
    </source>
</evidence>
<dbReference type="Gene3D" id="2.30.29.30">
    <property type="entry name" value="Pleckstrin-homology domain (PH domain)/Phosphotyrosine-binding domain (PTB)"/>
    <property type="match status" value="1"/>
</dbReference>
<feature type="compositionally biased region" description="Polar residues" evidence="1">
    <location>
        <begin position="29"/>
        <end position="40"/>
    </location>
</feature>
<comment type="caution">
    <text evidence="4">The sequence shown here is derived from an EMBL/GenBank/DDBJ whole genome shotgun (WGS) entry which is preliminary data.</text>
</comment>
<dbReference type="CDD" id="cd09535">
    <property type="entry name" value="SAM_BOI-like_fungal"/>
    <property type="match status" value="1"/>
</dbReference>
<protein>
    <recommendedName>
        <fullName evidence="6">SAM domain-containing protein</fullName>
    </recommendedName>
</protein>
<sequence length="943" mass="102977">MTSFAQMAVARERHQRARLEKTQAPELLFSTNSSTKYRPTSVHTEFMETDWEMEDDDEASEFEDDEHIFGESSPRASLDSSGQPSMTTLSSYDEVHTPSSTRMPHVFTFDFDAKPVEGPRGPHLFRSSISTAHSSEFQNALSLSPVLPKDPHVRDHQLPLTMSITPLPPTTRKKGGGGGGPFHFSDEELDTAELATWHPEMIAQWMLNAGIELSVAERFVENDINGAVLVTLKFEDLKELGITSFGVRTRVWEEIAGMRRIRPATPDPQTPIEDEPDRAVRRELRADKPRRRPSRNKVHPKINDVISPLESVSIVGIEQLMPKPHHCSKGENCSKWRKNQRMMEQFKKEHPFVDITGGGIIMVAGDPGNPATAEALKTRSDDVFRPVSDALPSVVASSDVMGPGSAPLMMPYLEESTLRGLQARDPQDNVRQFLTFQHQHEAAVSSEVPPTPPFEISPRETQQVKLRRSLHKRTSEQRLQALPKLSIPAQMAAGPRRQPASAYPAPSRYRPDSSPEEDDVGRTAAARGAEHVAEAVEGETTTTTTPTPTTTGPVYRFGTPFSEMDVPVTAVPLGPVARDTSQSVPPNMTYRPQLLRSASRATSRHPSFPVMPALDENAIVSPSHGGPSGASRSFGQRPLQPPPRFQYPWTQSARPTMEKAIAPMPGSLVELTANATLRAAGGVLPSHDHHNGILHQHSSPSSISKTSSSSTSTSHPKLLGGSSSSSSSSSSGPPISYAGLMRKRKTKMLRHEWAEHYFQLRGTRLTMHPRDAASSSSSSSGSHHDHHHTTNNNNNKNRTLEYIDIDDYAIACSSAAAGSKLNAAFKAMHIRRGSDEAARRGDVAAFSFQLIPQDARGGFRLRKRESMATATAAASSTGGAAGAGGMGENAPVPEGTPNGTGKTHHFAVGGRDDRIDWMRELMLAKAKKQKGEGFERVAGWLAT</sequence>
<dbReference type="Pfam" id="PF07647">
    <property type="entry name" value="SAM_2"/>
    <property type="match status" value="1"/>
</dbReference>
<name>A0AAD9MFB3_9PEZI</name>
<accession>A0AAD9MFB3</accession>
<dbReference type="EMBL" id="JAQQPM010000006">
    <property type="protein sequence ID" value="KAK2072900.1"/>
    <property type="molecule type" value="Genomic_DNA"/>
</dbReference>
<feature type="region of interest" description="Disordered" evidence="1">
    <location>
        <begin position="768"/>
        <end position="796"/>
    </location>
</feature>
<evidence type="ECO:0008006" key="6">
    <source>
        <dbReference type="Google" id="ProtNLM"/>
    </source>
</evidence>
<proteinExistence type="predicted"/>
<feature type="compositionally biased region" description="Polar residues" evidence="1">
    <location>
        <begin position="74"/>
        <end position="97"/>
    </location>
</feature>
<reference evidence="4" key="1">
    <citation type="journal article" date="2023" name="Mol. Plant Microbe Interact.">
        <title>Elucidating the Obligate Nature and Biological Capacity of an Invasive Fungal Corn Pathogen.</title>
        <authorList>
            <person name="MacCready J.S."/>
            <person name="Roggenkamp E.M."/>
            <person name="Gdanetz K."/>
            <person name="Chilvers M.I."/>
        </authorList>
    </citation>
    <scope>NUCLEOTIDE SEQUENCE</scope>
    <source>
        <strain evidence="4">PM02</strain>
    </source>
</reference>
<evidence type="ECO:0000313" key="5">
    <source>
        <dbReference type="Proteomes" id="UP001217918"/>
    </source>
</evidence>
<feature type="region of interest" description="Disordered" evidence="1">
    <location>
        <begin position="441"/>
        <end position="552"/>
    </location>
</feature>
<feature type="domain" description="PH" evidence="2">
    <location>
        <begin position="734"/>
        <end position="926"/>
    </location>
</feature>
<dbReference type="InterPro" id="IPR011993">
    <property type="entry name" value="PH-like_dom_sf"/>
</dbReference>
<feature type="domain" description="SAM" evidence="3">
    <location>
        <begin position="197"/>
        <end position="261"/>
    </location>
</feature>
<evidence type="ECO:0000313" key="4">
    <source>
        <dbReference type="EMBL" id="KAK2072900.1"/>
    </source>
</evidence>
<keyword evidence="5" id="KW-1185">Reference proteome</keyword>
<evidence type="ECO:0000259" key="3">
    <source>
        <dbReference type="PROSITE" id="PS50105"/>
    </source>
</evidence>
<gene>
    <name evidence="4" type="ORF">P8C59_007226</name>
</gene>
<feature type="region of interest" description="Disordered" evidence="1">
    <location>
        <begin position="71"/>
        <end position="97"/>
    </location>
</feature>
<dbReference type="AlphaFoldDB" id="A0AAD9MFB3"/>
<dbReference type="InterPro" id="IPR013761">
    <property type="entry name" value="SAM/pointed_sf"/>
</dbReference>
<evidence type="ECO:0000256" key="1">
    <source>
        <dbReference type="SAM" id="MobiDB-lite"/>
    </source>
</evidence>
<dbReference type="SUPFAM" id="SSF50729">
    <property type="entry name" value="PH domain-like"/>
    <property type="match status" value="1"/>
</dbReference>
<dbReference type="Proteomes" id="UP001217918">
    <property type="component" value="Unassembled WGS sequence"/>
</dbReference>
<dbReference type="InterPro" id="IPR001849">
    <property type="entry name" value="PH_domain"/>
</dbReference>